<dbReference type="GO" id="GO:0000160">
    <property type="term" value="P:phosphorelay signal transduction system"/>
    <property type="evidence" value="ECO:0007669"/>
    <property type="project" value="InterPro"/>
</dbReference>
<dbReference type="SUPFAM" id="SSF46894">
    <property type="entry name" value="C-terminal effector domain of the bipartite response regulators"/>
    <property type="match status" value="1"/>
</dbReference>
<evidence type="ECO:0000256" key="6">
    <source>
        <dbReference type="PROSITE-ProRule" id="PRU01091"/>
    </source>
</evidence>
<feature type="domain" description="OmpR/PhoB-type" evidence="7">
    <location>
        <begin position="1"/>
        <end position="93"/>
    </location>
</feature>
<dbReference type="SUPFAM" id="SSF48452">
    <property type="entry name" value="TPR-like"/>
    <property type="match status" value="2"/>
</dbReference>
<protein>
    <submittedName>
        <fullName evidence="8">DNA-binding SARP family transcriptional activator</fullName>
    </submittedName>
</protein>
<sequence length="986" mass="108492">MEFRVLGPLEVAVDSRLLDLGGIRQQIALATLLLDANRVVPVGRLAEAIYDEDPPTTARAQVQICISALRRMFGAYGAGEIIATRAQGYTLRVPPELIDAHRYEELAAQARRERDHENYDAAVKHYREALSLWRGDPLSGIDSRLVQSAASRLAEHRITTNEDCLQLELDLGRHHELVGELSELVAAHPLRERLRAQLMIALYRSGRQAEALQVYRLARETMIEELGIEPNEQLQQLEHAILTSDESLNPPPAPVRLTAERAPAAPTPVPSMLPTDIADFTGREREIEEIRRWLAEAAGDPDRLAVPVIVVVGKPGIGKTTIAVHAAHTVADRYPDGRLFADLHGGAPRPVSPMHVLERFLRALGVPGAAVPDGLEERAEMYRSLLADRRMLVVLDDAGSESQVLPLLPGNALSAVLVTSRSRLAGLAGPMHVEVDVFDSAQSVELLSRIAGADRVRSDEGSATTLAQLCGQLPLALRIAGARLSARPHWSIEQLVGRLEDETRRLDELKHGDMGIRASIAMTYESAGEEARRLFRRLALLDSRTFSGWVGAALLDLPPAEAQDLLDDLADAQLVEPTGTGHGVRSQYRFHDLIRVYARERLAAEESAAERSAALERVLGTLLHLAEEAHRREYGGDYVRVHGPARRRTLPPALVDKLIEDPLAWYERERPNLVAGIRQAAQAGFTELCWDLAISAVTLFESRIYLDDWRETHEIALRATRQAGDLRGQAAMLHSIGTLYITEKRFDDARRDFDEALTLFGKVGDDQGRALVLRNIAFLDRMGGRFEEAAEHYERALEIFRATGDHVAAAYVLHGLAQLRLELDDPEGAGRLLEEALRLSRHGGSRRVEAQVLHRMGEMHLQAGDFPRAAEVFRRTLEVVRGAGDPTGEAYALHGLGVARLRRGELEAAESALQEALTLAGSVGERLAEGRALLGLGELALARAQPRRATGHCERALALFRAMGAQVYEARALPLLTRARAMTAGE</sequence>
<dbReference type="SMART" id="SM01043">
    <property type="entry name" value="BTAD"/>
    <property type="match status" value="1"/>
</dbReference>
<dbReference type="Gene3D" id="3.40.50.300">
    <property type="entry name" value="P-loop containing nucleotide triphosphate hydrolases"/>
    <property type="match status" value="1"/>
</dbReference>
<reference evidence="8 9" key="1">
    <citation type="submission" date="2020-08" db="EMBL/GenBank/DDBJ databases">
        <title>Genomic Encyclopedia of Type Strains, Phase IV (KMG-IV): sequencing the most valuable type-strain genomes for metagenomic binning, comparative biology and taxonomic classification.</title>
        <authorList>
            <person name="Goeker M."/>
        </authorList>
    </citation>
    <scope>NUCLEOTIDE SEQUENCE [LARGE SCALE GENOMIC DNA]</scope>
    <source>
        <strain evidence="8 9">DSM 45615</strain>
    </source>
</reference>
<dbReference type="PROSITE" id="PS51755">
    <property type="entry name" value="OMPR_PHOB"/>
    <property type="match status" value="1"/>
</dbReference>
<keyword evidence="2" id="KW-0805">Transcription regulation</keyword>
<dbReference type="CDD" id="cd15831">
    <property type="entry name" value="BTAD"/>
    <property type="match status" value="1"/>
</dbReference>
<feature type="DNA-binding region" description="OmpR/PhoB-type" evidence="6">
    <location>
        <begin position="1"/>
        <end position="93"/>
    </location>
</feature>
<evidence type="ECO:0000259" key="7">
    <source>
        <dbReference type="PROSITE" id="PS51755"/>
    </source>
</evidence>
<keyword evidence="9" id="KW-1185">Reference proteome</keyword>
<evidence type="ECO:0000256" key="4">
    <source>
        <dbReference type="ARBA" id="ARBA00023163"/>
    </source>
</evidence>
<evidence type="ECO:0000256" key="3">
    <source>
        <dbReference type="ARBA" id="ARBA00023125"/>
    </source>
</evidence>
<dbReference type="InterPro" id="IPR003593">
    <property type="entry name" value="AAA+_ATPase"/>
</dbReference>
<dbReference type="InterPro" id="IPR011990">
    <property type="entry name" value="TPR-like_helical_dom_sf"/>
</dbReference>
<accession>A0A840PQ47</accession>
<dbReference type="InterPro" id="IPR016032">
    <property type="entry name" value="Sig_transdc_resp-reg_C-effctor"/>
</dbReference>
<feature type="repeat" description="TPR" evidence="5">
    <location>
        <begin position="850"/>
        <end position="883"/>
    </location>
</feature>
<dbReference type="RefSeq" id="WP_185054995.1">
    <property type="nucleotide sequence ID" value="NZ_BAABIX010000030.1"/>
</dbReference>
<gene>
    <name evidence="8" type="ORF">HNP84_007878</name>
</gene>
<dbReference type="GO" id="GO:0003677">
    <property type="term" value="F:DNA binding"/>
    <property type="evidence" value="ECO:0007669"/>
    <property type="project" value="UniProtKB-UniRule"/>
</dbReference>
<organism evidence="8 9">
    <name type="scientific">Thermocatellispora tengchongensis</name>
    <dbReference type="NCBI Taxonomy" id="1073253"/>
    <lineage>
        <taxon>Bacteria</taxon>
        <taxon>Bacillati</taxon>
        <taxon>Actinomycetota</taxon>
        <taxon>Actinomycetes</taxon>
        <taxon>Streptosporangiales</taxon>
        <taxon>Streptosporangiaceae</taxon>
        <taxon>Thermocatellispora</taxon>
    </lineage>
</organism>
<evidence type="ECO:0000256" key="2">
    <source>
        <dbReference type="ARBA" id="ARBA00023015"/>
    </source>
</evidence>
<dbReference type="PANTHER" id="PTHR35807:SF1">
    <property type="entry name" value="TRANSCRIPTIONAL REGULATOR REDD"/>
    <property type="match status" value="1"/>
</dbReference>
<dbReference type="InterPro" id="IPR036388">
    <property type="entry name" value="WH-like_DNA-bd_sf"/>
</dbReference>
<evidence type="ECO:0000256" key="5">
    <source>
        <dbReference type="PROSITE-ProRule" id="PRU00339"/>
    </source>
</evidence>
<dbReference type="PROSITE" id="PS50005">
    <property type="entry name" value="TPR"/>
    <property type="match status" value="2"/>
</dbReference>
<dbReference type="Pfam" id="PF00931">
    <property type="entry name" value="NB-ARC"/>
    <property type="match status" value="1"/>
</dbReference>
<dbReference type="SMART" id="SM00382">
    <property type="entry name" value="AAA"/>
    <property type="match status" value="1"/>
</dbReference>
<keyword evidence="4" id="KW-0804">Transcription</keyword>
<dbReference type="SMART" id="SM00862">
    <property type="entry name" value="Trans_reg_C"/>
    <property type="match status" value="1"/>
</dbReference>
<dbReference type="PANTHER" id="PTHR35807">
    <property type="entry name" value="TRANSCRIPTIONAL REGULATOR REDD-RELATED"/>
    <property type="match status" value="1"/>
</dbReference>
<proteinExistence type="inferred from homology"/>
<dbReference type="EMBL" id="JACHGN010000021">
    <property type="protein sequence ID" value="MBB5138125.1"/>
    <property type="molecule type" value="Genomic_DNA"/>
</dbReference>
<dbReference type="InterPro" id="IPR051677">
    <property type="entry name" value="AfsR-DnrI-RedD_regulator"/>
</dbReference>
<dbReference type="InterPro" id="IPR002182">
    <property type="entry name" value="NB-ARC"/>
</dbReference>
<dbReference type="SMART" id="SM00028">
    <property type="entry name" value="TPR"/>
    <property type="match status" value="7"/>
</dbReference>
<dbReference type="Proteomes" id="UP000578449">
    <property type="component" value="Unassembled WGS sequence"/>
</dbReference>
<dbReference type="Pfam" id="PF13424">
    <property type="entry name" value="TPR_12"/>
    <property type="match status" value="2"/>
</dbReference>
<name>A0A840PQ47_9ACTN</name>
<dbReference type="InterPro" id="IPR019734">
    <property type="entry name" value="TPR_rpt"/>
</dbReference>
<keyword evidence="5" id="KW-0802">TPR repeat</keyword>
<dbReference type="AlphaFoldDB" id="A0A840PQ47"/>
<comment type="similarity">
    <text evidence="1">Belongs to the AfsR/DnrI/RedD regulatory family.</text>
</comment>
<feature type="repeat" description="TPR" evidence="5">
    <location>
        <begin position="730"/>
        <end position="763"/>
    </location>
</feature>
<dbReference type="GO" id="GO:0043531">
    <property type="term" value="F:ADP binding"/>
    <property type="evidence" value="ECO:0007669"/>
    <property type="project" value="InterPro"/>
</dbReference>
<dbReference type="Pfam" id="PF03704">
    <property type="entry name" value="BTAD"/>
    <property type="match status" value="1"/>
</dbReference>
<comment type="caution">
    <text evidence="8">The sequence shown here is derived from an EMBL/GenBank/DDBJ whole genome shotgun (WGS) entry which is preliminary data.</text>
</comment>
<evidence type="ECO:0000313" key="9">
    <source>
        <dbReference type="Proteomes" id="UP000578449"/>
    </source>
</evidence>
<dbReference type="InterPro" id="IPR005158">
    <property type="entry name" value="BTAD"/>
</dbReference>
<evidence type="ECO:0000313" key="8">
    <source>
        <dbReference type="EMBL" id="MBB5138125.1"/>
    </source>
</evidence>
<keyword evidence="3 6" id="KW-0238">DNA-binding</keyword>
<dbReference type="Gene3D" id="1.25.40.10">
    <property type="entry name" value="Tetratricopeptide repeat domain"/>
    <property type="match status" value="2"/>
</dbReference>
<dbReference type="InterPro" id="IPR027417">
    <property type="entry name" value="P-loop_NTPase"/>
</dbReference>
<dbReference type="Gene3D" id="1.10.10.10">
    <property type="entry name" value="Winged helix-like DNA-binding domain superfamily/Winged helix DNA-binding domain"/>
    <property type="match status" value="1"/>
</dbReference>
<evidence type="ECO:0000256" key="1">
    <source>
        <dbReference type="ARBA" id="ARBA00005820"/>
    </source>
</evidence>
<dbReference type="SUPFAM" id="SSF52540">
    <property type="entry name" value="P-loop containing nucleoside triphosphate hydrolases"/>
    <property type="match status" value="1"/>
</dbReference>
<dbReference type="PRINTS" id="PR00364">
    <property type="entry name" value="DISEASERSIST"/>
</dbReference>
<dbReference type="GO" id="GO:0006355">
    <property type="term" value="P:regulation of DNA-templated transcription"/>
    <property type="evidence" value="ECO:0007669"/>
    <property type="project" value="InterPro"/>
</dbReference>
<dbReference type="InterPro" id="IPR001867">
    <property type="entry name" value="OmpR/PhoB-type_DNA-bd"/>
</dbReference>